<dbReference type="Proteomes" id="UP000887577">
    <property type="component" value="Unplaced"/>
</dbReference>
<evidence type="ECO:0000256" key="8">
    <source>
        <dbReference type="ARBA" id="ARBA00038527"/>
    </source>
</evidence>
<evidence type="ECO:0000256" key="1">
    <source>
        <dbReference type="ARBA" id="ARBA00004872"/>
    </source>
</evidence>
<dbReference type="GO" id="GO:0047412">
    <property type="term" value="F:N-(long-chain-acyl)ethanolamine deacylase activity"/>
    <property type="evidence" value="ECO:0007669"/>
    <property type="project" value="UniProtKB-EC"/>
</dbReference>
<keyword evidence="3 13" id="KW-0732">Signal</keyword>
<proteinExistence type="inferred from homology"/>
<comment type="pathway">
    <text evidence="1">Lipid metabolism; fatty acid metabolism.</text>
</comment>
<feature type="signal peptide" evidence="13">
    <location>
        <begin position="1"/>
        <end position="18"/>
    </location>
</feature>
<dbReference type="InterPro" id="IPR029132">
    <property type="entry name" value="CBAH/NAAA_C"/>
</dbReference>
<evidence type="ECO:0000256" key="6">
    <source>
        <dbReference type="ARBA" id="ARBA00023145"/>
    </source>
</evidence>
<dbReference type="EC" id="3.5.1.60" evidence="9"/>
<dbReference type="PIRSF" id="PIRSF017632">
    <property type="entry name" value="Acid_ceramidase-like"/>
    <property type="match status" value="1"/>
</dbReference>
<dbReference type="Pfam" id="PF02275">
    <property type="entry name" value="CBAH"/>
    <property type="match status" value="1"/>
</dbReference>
<comment type="subunit">
    <text evidence="8">Heterodimer of an alpha and a beta subunit, produced by autocatalytic cleavage.</text>
</comment>
<dbReference type="FunFam" id="3.60.60.10:FF:000006">
    <property type="entry name" value="N-acylethanolamine-hydrolyzing acid amidase"/>
    <property type="match status" value="1"/>
</dbReference>
<feature type="domain" description="Acid ceramidase N-terminal" evidence="15">
    <location>
        <begin position="24"/>
        <end position="75"/>
    </location>
</feature>
<dbReference type="InterPro" id="IPR029130">
    <property type="entry name" value="Acid_ceramidase_N"/>
</dbReference>
<keyword evidence="7" id="KW-0325">Glycoprotein</keyword>
<evidence type="ECO:0000256" key="13">
    <source>
        <dbReference type="SAM" id="SignalP"/>
    </source>
</evidence>
<dbReference type="AlphaFoldDB" id="A0A914YN86"/>
<keyword evidence="4 11" id="KW-0378">Hydrolase</keyword>
<evidence type="ECO:0000313" key="17">
    <source>
        <dbReference type="WBParaSite" id="PSU_v2.g2331.t1"/>
    </source>
</evidence>
<evidence type="ECO:0000256" key="3">
    <source>
        <dbReference type="ARBA" id="ARBA00022729"/>
    </source>
</evidence>
<dbReference type="GO" id="GO:0006631">
    <property type="term" value="P:fatty acid metabolic process"/>
    <property type="evidence" value="ECO:0007669"/>
    <property type="project" value="InterPro"/>
</dbReference>
<evidence type="ECO:0000256" key="12">
    <source>
        <dbReference type="PIRSR" id="PIRSR017632-1"/>
    </source>
</evidence>
<dbReference type="Pfam" id="PF15508">
    <property type="entry name" value="NAAA-beta"/>
    <property type="match status" value="1"/>
</dbReference>
<evidence type="ECO:0000256" key="2">
    <source>
        <dbReference type="ARBA" id="ARBA00005730"/>
    </source>
</evidence>
<dbReference type="PANTHER" id="PTHR28583">
    <property type="entry name" value="ACID AMIDASE"/>
    <property type="match status" value="1"/>
</dbReference>
<keyword evidence="6" id="KW-0865">Zymogen</keyword>
<keyword evidence="5 11" id="KW-0443">Lipid metabolism</keyword>
<comment type="similarity">
    <text evidence="2 11">Belongs to the acid ceramidase family.</text>
</comment>
<evidence type="ECO:0000259" key="15">
    <source>
        <dbReference type="Pfam" id="PF15508"/>
    </source>
</evidence>
<feature type="active site" description="Nucleophile" evidence="12">
    <location>
        <position position="124"/>
    </location>
</feature>
<dbReference type="GO" id="GO:0005764">
    <property type="term" value="C:lysosome"/>
    <property type="evidence" value="ECO:0007669"/>
    <property type="project" value="UniProtKB-UniRule"/>
</dbReference>
<evidence type="ECO:0000256" key="7">
    <source>
        <dbReference type="ARBA" id="ARBA00023180"/>
    </source>
</evidence>
<accession>A0A914YN86</accession>
<dbReference type="Gene3D" id="3.60.60.10">
    <property type="entry name" value="Penicillin V Acylase, Chain A"/>
    <property type="match status" value="1"/>
</dbReference>
<evidence type="ECO:0000313" key="16">
    <source>
        <dbReference type="Proteomes" id="UP000887577"/>
    </source>
</evidence>
<keyword evidence="16" id="KW-1185">Reference proteome</keyword>
<feature type="chain" id="PRO_5037387785" description="N-acylethanolamine-hydrolyzing acid amidase" evidence="13">
    <location>
        <begin position="19"/>
        <end position="355"/>
    </location>
</feature>
<dbReference type="InterPro" id="IPR016699">
    <property type="entry name" value="Acid_ceramidase-like"/>
</dbReference>
<name>A0A914YN86_9BILA</name>
<reference evidence="17" key="1">
    <citation type="submission" date="2022-11" db="UniProtKB">
        <authorList>
            <consortium name="WormBaseParasite"/>
        </authorList>
    </citation>
    <scope>IDENTIFICATION</scope>
</reference>
<evidence type="ECO:0000256" key="5">
    <source>
        <dbReference type="ARBA" id="ARBA00023098"/>
    </source>
</evidence>
<evidence type="ECO:0000256" key="4">
    <source>
        <dbReference type="ARBA" id="ARBA00022801"/>
    </source>
</evidence>
<protein>
    <recommendedName>
        <fullName evidence="10">N-acylethanolamine-hydrolyzing acid amidase</fullName>
        <ecNumber evidence="9">3.5.1.60</ecNumber>
    </recommendedName>
</protein>
<dbReference type="WBParaSite" id="PSU_v2.g2331.t1">
    <property type="protein sequence ID" value="PSU_v2.g2331.t1"/>
    <property type="gene ID" value="PSU_v2.g2331"/>
</dbReference>
<evidence type="ECO:0000256" key="11">
    <source>
        <dbReference type="PIRNR" id="PIRNR017632"/>
    </source>
</evidence>
<evidence type="ECO:0000256" key="9">
    <source>
        <dbReference type="ARBA" id="ARBA00039046"/>
    </source>
</evidence>
<sequence>MKLVVFLFFAAILNIGFFEELKVPKRYKINLDLPPEERWNEVIDDHIDAIPAVVNETKSYVPEALQKPLFWLAEKISVLFAEDYVREMKAIANRTGLPFGEIAGLNILYDITSFNRHIFAPFACTSIIAEDSKGRIYHGRNLDYDMGDLLRNVTIIADFTQNGTLLFSTPTFALYVGVLTAQKPNAYAVSLNARYSGGYVDNILMEIITMFKNPVSFDLRTTLETKHNYADAIEHLSRVHFVAPSYLIVSGTKSGQGVVITRNRWSTADIYGLNTAKGRWFLIETNFDRWKTQGDDRRQMAKKFLTELKRDNLNSKTLFTVLGKAPINNNLTIFSTVMSAAMPDTLYQTTAIRIK</sequence>
<evidence type="ECO:0000256" key="10">
    <source>
        <dbReference type="ARBA" id="ARBA00040404"/>
    </source>
</evidence>
<dbReference type="PANTHER" id="PTHR28583:SF4">
    <property type="entry name" value="N-ACYLETHANOLAMINE-HYDROLYZING ACID AMIDASE"/>
    <property type="match status" value="1"/>
</dbReference>
<organism evidence="16 17">
    <name type="scientific">Panagrolaimus superbus</name>
    <dbReference type="NCBI Taxonomy" id="310955"/>
    <lineage>
        <taxon>Eukaryota</taxon>
        <taxon>Metazoa</taxon>
        <taxon>Ecdysozoa</taxon>
        <taxon>Nematoda</taxon>
        <taxon>Chromadorea</taxon>
        <taxon>Rhabditida</taxon>
        <taxon>Tylenchina</taxon>
        <taxon>Panagrolaimomorpha</taxon>
        <taxon>Panagrolaimoidea</taxon>
        <taxon>Panagrolaimidae</taxon>
        <taxon>Panagrolaimus</taxon>
    </lineage>
</organism>
<evidence type="ECO:0000259" key="14">
    <source>
        <dbReference type="Pfam" id="PF02275"/>
    </source>
</evidence>
<dbReference type="GO" id="GO:0017064">
    <property type="term" value="F:fatty acid amide hydrolase activity"/>
    <property type="evidence" value="ECO:0007669"/>
    <property type="project" value="InterPro"/>
</dbReference>
<feature type="domain" description="Choloylglycine hydrolase/NAAA C-terminal" evidence="14">
    <location>
        <begin position="124"/>
        <end position="292"/>
    </location>
</feature>